<dbReference type="EMBL" id="BK015890">
    <property type="protein sequence ID" value="DAD71988.1"/>
    <property type="molecule type" value="Genomic_DNA"/>
</dbReference>
<organism evidence="1">
    <name type="scientific">Myoviridae sp. ct0f722</name>
    <dbReference type="NCBI Taxonomy" id="2827599"/>
    <lineage>
        <taxon>Viruses</taxon>
        <taxon>Duplodnaviria</taxon>
        <taxon>Heunggongvirae</taxon>
        <taxon>Uroviricota</taxon>
        <taxon>Caudoviricetes</taxon>
    </lineage>
</organism>
<proteinExistence type="predicted"/>
<protein>
    <submittedName>
        <fullName evidence="1">Uncharacterized protein</fullName>
    </submittedName>
</protein>
<name>A0A8S5LPN4_9CAUD</name>
<evidence type="ECO:0000313" key="1">
    <source>
        <dbReference type="EMBL" id="DAD71988.1"/>
    </source>
</evidence>
<accession>A0A8S5LPN4</accession>
<sequence length="294" mass="33127">MKNTSNKMDGLYTFLEGLLNKDNKKKLLTDAMFRGAISKIKPDQECLKEGMMEVYDDAVHLRVAPCWSNDEYGKVFKSLGIKKIVVSPAANYSKGIILWPNMSDMEIYLNNEAWVSSFSYGGSITWTNVKVVSDGKWNVLFMDAADDITLKNCQILTTSQPPSLLFSKNVRFTCKGEIAFINSHSDIAVTIESDKVTDPGPTREAMKAIKQLDKVGLITDPAFVKTVDKILKPLDDFAQAYKWTTKSRGNKTNSLYLWDPDKTKINKVYSYGAHWLKYNQKLNIMAIKAGECLT</sequence>
<reference evidence="1" key="1">
    <citation type="journal article" date="2021" name="Proc. Natl. Acad. Sci. U.S.A.">
        <title>A Catalog of Tens of Thousands of Viruses from Human Metagenomes Reveals Hidden Associations with Chronic Diseases.</title>
        <authorList>
            <person name="Tisza M.J."/>
            <person name="Buck C.B."/>
        </authorList>
    </citation>
    <scope>NUCLEOTIDE SEQUENCE</scope>
    <source>
        <strain evidence="1">Ct0f722</strain>
    </source>
</reference>